<evidence type="ECO:0000313" key="2">
    <source>
        <dbReference type="Proteomes" id="UP000886998"/>
    </source>
</evidence>
<proteinExistence type="predicted"/>
<dbReference type="Proteomes" id="UP000886998">
    <property type="component" value="Unassembled WGS sequence"/>
</dbReference>
<keyword evidence="2" id="KW-1185">Reference proteome</keyword>
<sequence length="87" mass="10520">MRISGMRKRKGKNIEIGSNRSYSRLHRRSQLKRLPREPFRTFRWIENDVFEIRKCPFVLDIIRVKSERINGRKLSLVNFSPWKSSES</sequence>
<protein>
    <submittedName>
        <fullName evidence="1">Uncharacterized protein</fullName>
    </submittedName>
</protein>
<dbReference type="EMBL" id="BMAV01019058">
    <property type="protein sequence ID" value="GFY71730.1"/>
    <property type="molecule type" value="Genomic_DNA"/>
</dbReference>
<comment type="caution">
    <text evidence="1">The sequence shown here is derived from an EMBL/GenBank/DDBJ whole genome shotgun (WGS) entry which is preliminary data.</text>
</comment>
<evidence type="ECO:0000313" key="1">
    <source>
        <dbReference type="EMBL" id="GFY71730.1"/>
    </source>
</evidence>
<organism evidence="1 2">
    <name type="scientific">Trichonephila inaurata madagascariensis</name>
    <dbReference type="NCBI Taxonomy" id="2747483"/>
    <lineage>
        <taxon>Eukaryota</taxon>
        <taxon>Metazoa</taxon>
        <taxon>Ecdysozoa</taxon>
        <taxon>Arthropoda</taxon>
        <taxon>Chelicerata</taxon>
        <taxon>Arachnida</taxon>
        <taxon>Araneae</taxon>
        <taxon>Araneomorphae</taxon>
        <taxon>Entelegynae</taxon>
        <taxon>Araneoidea</taxon>
        <taxon>Nephilidae</taxon>
        <taxon>Trichonephila</taxon>
        <taxon>Trichonephila inaurata</taxon>
    </lineage>
</organism>
<dbReference type="AlphaFoldDB" id="A0A8X6YIZ3"/>
<reference evidence="1" key="1">
    <citation type="submission" date="2020-08" db="EMBL/GenBank/DDBJ databases">
        <title>Multicomponent nature underlies the extraordinary mechanical properties of spider dragline silk.</title>
        <authorList>
            <person name="Kono N."/>
            <person name="Nakamura H."/>
            <person name="Mori M."/>
            <person name="Yoshida Y."/>
            <person name="Ohtoshi R."/>
            <person name="Malay A.D."/>
            <person name="Moran D.A.P."/>
            <person name="Tomita M."/>
            <person name="Numata K."/>
            <person name="Arakawa K."/>
        </authorList>
    </citation>
    <scope>NUCLEOTIDE SEQUENCE</scope>
</reference>
<gene>
    <name evidence="1" type="ORF">TNIN_92511</name>
</gene>
<name>A0A8X6YIZ3_9ARAC</name>
<accession>A0A8X6YIZ3</accession>